<dbReference type="GO" id="GO:0005737">
    <property type="term" value="C:cytoplasm"/>
    <property type="evidence" value="ECO:0007669"/>
    <property type="project" value="TreeGrafter"/>
</dbReference>
<evidence type="ECO:0000256" key="1">
    <source>
        <dbReference type="ARBA" id="ARBA00006964"/>
    </source>
</evidence>
<comment type="similarity">
    <text evidence="1">Belongs to the GTP cyclohydrolase I type 2/NIF3 family.</text>
</comment>
<dbReference type="OrthoDB" id="9792792at2"/>
<keyword evidence="3 4" id="KW-0479">Metal-binding</keyword>
<feature type="binding site" evidence="4">
    <location>
        <position position="65"/>
    </location>
    <ligand>
        <name>a divalent metal cation</name>
        <dbReference type="ChEBI" id="CHEBI:60240"/>
        <label>1</label>
    </ligand>
</feature>
<proteinExistence type="inferred from homology"/>
<dbReference type="GO" id="GO:0046872">
    <property type="term" value="F:metal ion binding"/>
    <property type="evidence" value="ECO:0007669"/>
    <property type="project" value="UniProtKB-KW"/>
</dbReference>
<reference evidence="5 6" key="1">
    <citation type="submission" date="2018-07" db="EMBL/GenBank/DDBJ databases">
        <title>Genomic Encyclopedia of Type Strains, Phase III (KMG-III): the genomes of soil and plant-associated and newly described type strains.</title>
        <authorList>
            <person name="Whitman W."/>
        </authorList>
    </citation>
    <scope>NUCLEOTIDE SEQUENCE [LARGE SCALE GENOMIC DNA]</scope>
    <source>
        <strain evidence="5 6">CECT 7506</strain>
    </source>
</reference>
<feature type="binding site" evidence="4">
    <location>
        <position position="98"/>
    </location>
    <ligand>
        <name>a divalent metal cation</name>
        <dbReference type="ChEBI" id="CHEBI:60240"/>
        <label>1</label>
    </ligand>
</feature>
<dbReference type="RefSeq" id="WP_114380181.1">
    <property type="nucleotide sequence ID" value="NZ_QPJD01000006.1"/>
</dbReference>
<dbReference type="InterPro" id="IPR002678">
    <property type="entry name" value="DUF34/NIF3"/>
</dbReference>
<name>A0A368W4W0_9BACL</name>
<organism evidence="5 6">
    <name type="scientific">Paenibacillus prosopidis</name>
    <dbReference type="NCBI Taxonomy" id="630520"/>
    <lineage>
        <taxon>Bacteria</taxon>
        <taxon>Bacillati</taxon>
        <taxon>Bacillota</taxon>
        <taxon>Bacilli</taxon>
        <taxon>Bacillales</taxon>
        <taxon>Paenibacillaceae</taxon>
        <taxon>Paenibacillus</taxon>
    </lineage>
</organism>
<gene>
    <name evidence="5" type="ORF">DFP97_106301</name>
</gene>
<sequence>MHLNDFKTFINNAFGNLVEQFDENDEYGFNNPLSKKINRVGFTTNLTPDVISKAVDKNVQLIITHHDAWDFLYGMKEQCVKLLEENDISHFYIHLPLDFAEFGTCNSLLKEIEVSKIIQQTHFKENREIIGIGEYNESITFEELVGKVASKLGEDVKAWKNSTSPIRKVGVITGAGNSTALIKQAKEAGCDAYITGEKSLYSVQYAKFIGLNHIVGSHTFTEVFGVKTLVEKLKKEFSEIESIYLEEEHLE</sequence>
<dbReference type="Gene3D" id="3.40.1390.30">
    <property type="entry name" value="NIF3 (NGG1p interacting factor 3)-like"/>
    <property type="match status" value="2"/>
</dbReference>
<evidence type="ECO:0000256" key="4">
    <source>
        <dbReference type="PIRSR" id="PIRSR602678-1"/>
    </source>
</evidence>
<dbReference type="NCBIfam" id="TIGR00486">
    <property type="entry name" value="YbgI_SA1388"/>
    <property type="match status" value="1"/>
</dbReference>
<evidence type="ECO:0000256" key="2">
    <source>
        <dbReference type="ARBA" id="ARBA00022112"/>
    </source>
</evidence>
<dbReference type="PANTHER" id="PTHR13799:SF14">
    <property type="entry name" value="GTP CYCLOHYDROLASE 1 TYPE 2 HOMOLOG"/>
    <property type="match status" value="1"/>
</dbReference>
<protein>
    <recommendedName>
        <fullName evidence="2">GTP cyclohydrolase 1 type 2 homolog</fullName>
    </recommendedName>
</protein>
<dbReference type="AlphaFoldDB" id="A0A368W4W0"/>
<evidence type="ECO:0000313" key="6">
    <source>
        <dbReference type="Proteomes" id="UP000252415"/>
    </source>
</evidence>
<accession>A0A368W4W0</accession>
<feature type="binding site" evidence="4">
    <location>
        <position position="222"/>
    </location>
    <ligand>
        <name>a divalent metal cation</name>
        <dbReference type="ChEBI" id="CHEBI:60240"/>
        <label>1</label>
    </ligand>
</feature>
<keyword evidence="6" id="KW-1185">Reference proteome</keyword>
<dbReference type="InterPro" id="IPR036069">
    <property type="entry name" value="DUF34/NIF3_sf"/>
</dbReference>
<comment type="caution">
    <text evidence="5">The sequence shown here is derived from an EMBL/GenBank/DDBJ whole genome shotgun (WGS) entry which is preliminary data.</text>
</comment>
<dbReference type="Pfam" id="PF01784">
    <property type="entry name" value="DUF34_NIF3"/>
    <property type="match status" value="1"/>
</dbReference>
<feature type="binding site" evidence="4">
    <location>
        <position position="66"/>
    </location>
    <ligand>
        <name>a divalent metal cation</name>
        <dbReference type="ChEBI" id="CHEBI:60240"/>
        <label>1</label>
    </ligand>
</feature>
<dbReference type="EMBL" id="QPJD01000006">
    <property type="protein sequence ID" value="RCW48598.1"/>
    <property type="molecule type" value="Genomic_DNA"/>
</dbReference>
<feature type="binding site" evidence="4">
    <location>
        <position position="218"/>
    </location>
    <ligand>
        <name>a divalent metal cation</name>
        <dbReference type="ChEBI" id="CHEBI:60240"/>
        <label>1</label>
    </ligand>
</feature>
<dbReference type="PANTHER" id="PTHR13799">
    <property type="entry name" value="NGG1 INTERACTING FACTOR 3"/>
    <property type="match status" value="1"/>
</dbReference>
<evidence type="ECO:0000256" key="3">
    <source>
        <dbReference type="ARBA" id="ARBA00022723"/>
    </source>
</evidence>
<dbReference type="Proteomes" id="UP000252415">
    <property type="component" value="Unassembled WGS sequence"/>
</dbReference>
<evidence type="ECO:0000313" key="5">
    <source>
        <dbReference type="EMBL" id="RCW48598.1"/>
    </source>
</evidence>
<dbReference type="SUPFAM" id="SSF102705">
    <property type="entry name" value="NIF3 (NGG1p interacting factor 3)-like"/>
    <property type="match status" value="1"/>
</dbReference>